<evidence type="ECO:0000256" key="5">
    <source>
        <dbReference type="ARBA" id="ARBA00022676"/>
    </source>
</evidence>
<evidence type="ECO:0000256" key="1">
    <source>
        <dbReference type="ARBA" id="ARBA00000822"/>
    </source>
</evidence>
<dbReference type="GO" id="GO:0031505">
    <property type="term" value="P:fungal-type cell wall organization"/>
    <property type="evidence" value="ECO:0007669"/>
    <property type="project" value="TreeGrafter"/>
</dbReference>
<dbReference type="InterPro" id="IPR050546">
    <property type="entry name" value="Glycosyl_Hydrlase_16"/>
</dbReference>
<evidence type="ECO:0000256" key="19">
    <source>
        <dbReference type="SAM" id="MobiDB-lite"/>
    </source>
</evidence>
<dbReference type="GO" id="GO:0016757">
    <property type="term" value="F:glycosyltransferase activity"/>
    <property type="evidence" value="ECO:0007669"/>
    <property type="project" value="UniProtKB-KW"/>
</dbReference>
<protein>
    <recommendedName>
        <fullName evidence="16">Crh-like protein</fullName>
        <ecNumber evidence="16">3.2.-.-</ecNumber>
    </recommendedName>
</protein>
<dbReference type="OrthoDB" id="4781at2759"/>
<keyword evidence="4" id="KW-0336">GPI-anchor</keyword>
<feature type="disulfide bond" evidence="18">
    <location>
        <begin position="26"/>
        <end position="33"/>
    </location>
</feature>
<dbReference type="PROSITE" id="PS51762">
    <property type="entry name" value="GH16_2"/>
    <property type="match status" value="1"/>
</dbReference>
<dbReference type="EC" id="3.2.-.-" evidence="16"/>
<dbReference type="InterPro" id="IPR000757">
    <property type="entry name" value="Beta-glucanase-like"/>
</dbReference>
<accession>A0A6A6CZP3</accession>
<evidence type="ECO:0000256" key="12">
    <source>
        <dbReference type="ARBA" id="ARBA00023288"/>
    </source>
</evidence>
<dbReference type="SUPFAM" id="SSF49899">
    <property type="entry name" value="Concanavalin A-like lectins/glucanases"/>
    <property type="match status" value="1"/>
</dbReference>
<comment type="subcellular location">
    <subcellularLocation>
        <location evidence="2">Cell envelope</location>
    </subcellularLocation>
    <subcellularLocation>
        <location evidence="3">Membrane</location>
        <topology evidence="3">Lipid-anchor</topology>
        <topology evidence="3">GPI-anchor</topology>
    </subcellularLocation>
</comment>
<keyword evidence="10 18" id="KW-1015">Disulfide bond</keyword>
<evidence type="ECO:0000256" key="20">
    <source>
        <dbReference type="SAM" id="SignalP"/>
    </source>
</evidence>
<dbReference type="GO" id="GO:0009277">
    <property type="term" value="C:fungal-type cell wall"/>
    <property type="evidence" value="ECO:0007669"/>
    <property type="project" value="TreeGrafter"/>
</dbReference>
<evidence type="ECO:0000256" key="17">
    <source>
        <dbReference type="PIRSR" id="PIRSR037299-1"/>
    </source>
</evidence>
<dbReference type="PANTHER" id="PTHR10963">
    <property type="entry name" value="GLYCOSYL HYDROLASE-RELATED"/>
    <property type="match status" value="1"/>
</dbReference>
<dbReference type="Pfam" id="PF00722">
    <property type="entry name" value="Glyco_hydro_16"/>
    <property type="match status" value="1"/>
</dbReference>
<sequence length="424" mass="43132">MRFQTSAAAALAVVIPSAFAQTSTDCNPTEKTCPNDTGLSSSSYTADFTSGSSANASWSAAAYTNIDYSSDNGATFTIAKSGQAPTIETDFYIFGGRVDVTMKAASGTGIVSSIVLESDDLDEIDWEFIGGSNNEVQSNFYGKGNTTSYQRAEYHPISDTQGTWHTYSVDWNKDRIEWIIDGTTVRTLPYSNDITVYGKNYPQTPMRIKLGNWAGGDSDSEGTVEWAGGKTDFSQGPFNMYVKKVEVTNYNPACEYKFGDKTGSWDSIDIITSGDGCTASGSSSSATGSASASASASASGSSASGSASTTASGSAPTTDSASTTATTAPSSSHSVDDVSNTDVAVSKTVTGSAAPSAYGTGFSTGVTSQPTGGVNGTTGSSSTNTVSGPSSTSSGIESSTGGASSNGVISGSSLLGVALAAFML</sequence>
<feature type="signal peptide" evidence="20">
    <location>
        <begin position="1"/>
        <end position="20"/>
    </location>
</feature>
<proteinExistence type="inferred from homology"/>
<dbReference type="EMBL" id="ML993581">
    <property type="protein sequence ID" value="KAF2172495.1"/>
    <property type="molecule type" value="Genomic_DNA"/>
</dbReference>
<evidence type="ECO:0000256" key="9">
    <source>
        <dbReference type="ARBA" id="ARBA00023136"/>
    </source>
</evidence>
<name>A0A6A6CZP3_ZASCE</name>
<evidence type="ECO:0000256" key="3">
    <source>
        <dbReference type="ARBA" id="ARBA00004589"/>
    </source>
</evidence>
<dbReference type="Proteomes" id="UP000799537">
    <property type="component" value="Unassembled WGS sequence"/>
</dbReference>
<feature type="compositionally biased region" description="Low complexity" evidence="19">
    <location>
        <begin position="377"/>
        <end position="405"/>
    </location>
</feature>
<dbReference type="GO" id="GO:0008843">
    <property type="term" value="F:endochitinase activity"/>
    <property type="evidence" value="ECO:0007669"/>
    <property type="project" value="UniProtKB-EC"/>
</dbReference>
<keyword evidence="8 16" id="KW-0378">Hydrolase</keyword>
<evidence type="ECO:0000256" key="8">
    <source>
        <dbReference type="ARBA" id="ARBA00022801"/>
    </source>
</evidence>
<keyword evidence="9 16" id="KW-0472">Membrane</keyword>
<evidence type="ECO:0000313" key="23">
    <source>
        <dbReference type="Proteomes" id="UP000799537"/>
    </source>
</evidence>
<evidence type="ECO:0000313" key="22">
    <source>
        <dbReference type="EMBL" id="KAF2172495.1"/>
    </source>
</evidence>
<comment type="catalytic activity">
    <reaction evidence="1">
        <text>Random endo-hydrolysis of N-acetyl-beta-D-glucosaminide (1-&gt;4)-beta-linkages in chitin and chitodextrins.</text>
        <dbReference type="EC" id="3.2.1.14"/>
    </reaction>
</comment>
<keyword evidence="14" id="KW-0961">Cell wall biogenesis/degradation</keyword>
<dbReference type="PANTHER" id="PTHR10963:SF68">
    <property type="entry name" value="GLYCOSIDASE CRH1-RELATED"/>
    <property type="match status" value="1"/>
</dbReference>
<keyword evidence="7 20" id="KW-0732">Signal</keyword>
<feature type="region of interest" description="Disordered" evidence="19">
    <location>
        <begin position="279"/>
        <end position="339"/>
    </location>
</feature>
<evidence type="ECO:0000256" key="10">
    <source>
        <dbReference type="ARBA" id="ARBA00023157"/>
    </source>
</evidence>
<keyword evidence="6" id="KW-0808">Transferase</keyword>
<dbReference type="InterPro" id="IPR013320">
    <property type="entry name" value="ConA-like_dom_sf"/>
</dbReference>
<keyword evidence="13" id="KW-0326">Glycosidase</keyword>
<reference evidence="22" key="1">
    <citation type="journal article" date="2020" name="Stud. Mycol.">
        <title>101 Dothideomycetes genomes: a test case for predicting lifestyles and emergence of pathogens.</title>
        <authorList>
            <person name="Haridas S."/>
            <person name="Albert R."/>
            <person name="Binder M."/>
            <person name="Bloem J."/>
            <person name="Labutti K."/>
            <person name="Salamov A."/>
            <person name="Andreopoulos B."/>
            <person name="Baker S."/>
            <person name="Barry K."/>
            <person name="Bills G."/>
            <person name="Bluhm B."/>
            <person name="Cannon C."/>
            <person name="Castanera R."/>
            <person name="Culley D."/>
            <person name="Daum C."/>
            <person name="Ezra D."/>
            <person name="Gonzalez J."/>
            <person name="Henrissat B."/>
            <person name="Kuo A."/>
            <person name="Liang C."/>
            <person name="Lipzen A."/>
            <person name="Lutzoni F."/>
            <person name="Magnuson J."/>
            <person name="Mondo S."/>
            <person name="Nolan M."/>
            <person name="Ohm R."/>
            <person name="Pangilinan J."/>
            <person name="Park H.-J."/>
            <person name="Ramirez L."/>
            <person name="Alfaro M."/>
            <person name="Sun H."/>
            <person name="Tritt A."/>
            <person name="Yoshinaga Y."/>
            <person name="Zwiers L.-H."/>
            <person name="Turgeon B."/>
            <person name="Goodwin S."/>
            <person name="Spatafora J."/>
            <person name="Crous P."/>
            <person name="Grigoriev I."/>
        </authorList>
    </citation>
    <scope>NUCLEOTIDE SEQUENCE</scope>
    <source>
        <strain evidence="22">ATCC 36951</strain>
    </source>
</reference>
<evidence type="ECO:0000259" key="21">
    <source>
        <dbReference type="PROSITE" id="PS51762"/>
    </source>
</evidence>
<dbReference type="PIRSF" id="PIRSF037299">
    <property type="entry name" value="Glycosidase_CRH1_prd"/>
    <property type="match status" value="1"/>
</dbReference>
<feature type="compositionally biased region" description="Low complexity" evidence="19">
    <location>
        <begin position="279"/>
        <end position="332"/>
    </location>
</feature>
<keyword evidence="11" id="KW-0325">Glycoprotein</keyword>
<keyword evidence="5" id="KW-0328">Glycosyltransferase</keyword>
<evidence type="ECO:0000256" key="4">
    <source>
        <dbReference type="ARBA" id="ARBA00022622"/>
    </source>
</evidence>
<dbReference type="Gene3D" id="2.60.120.200">
    <property type="match status" value="1"/>
</dbReference>
<evidence type="ECO:0000256" key="13">
    <source>
        <dbReference type="ARBA" id="ARBA00023295"/>
    </source>
</evidence>
<feature type="domain" description="GH16" evidence="21">
    <location>
        <begin position="22"/>
        <end position="242"/>
    </location>
</feature>
<dbReference type="GeneID" id="54564744"/>
<feature type="chain" id="PRO_5025536825" description="Crh-like protein" evidence="20">
    <location>
        <begin position="21"/>
        <end position="424"/>
    </location>
</feature>
<feature type="region of interest" description="Disordered" evidence="19">
    <location>
        <begin position="358"/>
        <end position="407"/>
    </location>
</feature>
<evidence type="ECO:0000256" key="2">
    <source>
        <dbReference type="ARBA" id="ARBA00004196"/>
    </source>
</evidence>
<comment type="similarity">
    <text evidence="15">Belongs to the glycosyl hydrolase 16 family. CRH1 subfamily.</text>
</comment>
<keyword evidence="12" id="KW-0449">Lipoprotein</keyword>
<dbReference type="AlphaFoldDB" id="A0A6A6CZP3"/>
<evidence type="ECO:0000256" key="18">
    <source>
        <dbReference type="PIRSR" id="PIRSR037299-2"/>
    </source>
</evidence>
<dbReference type="GO" id="GO:0005975">
    <property type="term" value="P:carbohydrate metabolic process"/>
    <property type="evidence" value="ECO:0007669"/>
    <property type="project" value="InterPro"/>
</dbReference>
<feature type="active site" description="Proton donor" evidence="17">
    <location>
        <position position="123"/>
    </location>
</feature>
<evidence type="ECO:0000256" key="11">
    <source>
        <dbReference type="ARBA" id="ARBA00023180"/>
    </source>
</evidence>
<evidence type="ECO:0000256" key="14">
    <source>
        <dbReference type="ARBA" id="ARBA00023316"/>
    </source>
</evidence>
<evidence type="ECO:0000256" key="6">
    <source>
        <dbReference type="ARBA" id="ARBA00022679"/>
    </source>
</evidence>
<gene>
    <name evidence="22" type="ORF">M409DRAFT_50186</name>
</gene>
<dbReference type="RefSeq" id="XP_033673384.1">
    <property type="nucleotide sequence ID" value="XM_033811472.1"/>
</dbReference>
<keyword evidence="23" id="KW-1185">Reference proteome</keyword>
<evidence type="ECO:0000256" key="15">
    <source>
        <dbReference type="ARBA" id="ARBA00038074"/>
    </source>
</evidence>
<evidence type="ECO:0000256" key="7">
    <source>
        <dbReference type="ARBA" id="ARBA00022729"/>
    </source>
</evidence>
<evidence type="ECO:0000256" key="16">
    <source>
        <dbReference type="PIRNR" id="PIRNR037299"/>
    </source>
</evidence>
<dbReference type="GO" id="GO:0098552">
    <property type="term" value="C:side of membrane"/>
    <property type="evidence" value="ECO:0007669"/>
    <property type="project" value="UniProtKB-KW"/>
</dbReference>
<feature type="compositionally biased region" description="Polar residues" evidence="19">
    <location>
        <begin position="361"/>
        <end position="370"/>
    </location>
</feature>
<dbReference type="CDD" id="cd02183">
    <property type="entry name" value="GH16_fungal_CRH1_transglycosylase"/>
    <property type="match status" value="1"/>
</dbReference>
<organism evidence="22 23">
    <name type="scientific">Zasmidium cellare ATCC 36951</name>
    <dbReference type="NCBI Taxonomy" id="1080233"/>
    <lineage>
        <taxon>Eukaryota</taxon>
        <taxon>Fungi</taxon>
        <taxon>Dikarya</taxon>
        <taxon>Ascomycota</taxon>
        <taxon>Pezizomycotina</taxon>
        <taxon>Dothideomycetes</taxon>
        <taxon>Dothideomycetidae</taxon>
        <taxon>Mycosphaerellales</taxon>
        <taxon>Mycosphaerellaceae</taxon>
        <taxon>Zasmidium</taxon>
    </lineage>
</organism>
<feature type="active site" description="Proton donor" evidence="17">
    <location>
        <position position="127"/>
    </location>
</feature>
<dbReference type="InterPro" id="IPR017168">
    <property type="entry name" value="CHR-like"/>
</dbReference>